<dbReference type="Pfam" id="PF13189">
    <property type="entry name" value="Cytidylate_kin2"/>
    <property type="match status" value="1"/>
</dbReference>
<name>A0AAJ1ERV3_9BACT</name>
<dbReference type="Gene3D" id="3.40.91.30">
    <property type="match status" value="1"/>
</dbReference>
<proteinExistence type="predicted"/>
<organism evidence="1 2">
    <name type="scientific">Candidatus Methylomirabilis tolerans</name>
    <dbReference type="NCBI Taxonomy" id="3123416"/>
    <lineage>
        <taxon>Bacteria</taxon>
        <taxon>Candidatus Methylomirabilota</taxon>
        <taxon>Candidatus Methylomirabilia</taxon>
        <taxon>Candidatus Methylomirabilales</taxon>
        <taxon>Candidatus Methylomirabilaceae</taxon>
        <taxon>Candidatus Methylomirabilis</taxon>
    </lineage>
</organism>
<gene>
    <name evidence="1" type="ORF">K8G79_01110</name>
</gene>
<dbReference type="Gene3D" id="3.40.50.300">
    <property type="entry name" value="P-loop containing nucleotide triphosphate hydrolases"/>
    <property type="match status" value="1"/>
</dbReference>
<evidence type="ECO:0000313" key="2">
    <source>
        <dbReference type="Proteomes" id="UP001197609"/>
    </source>
</evidence>
<keyword evidence="1" id="KW-0418">Kinase</keyword>
<protein>
    <submittedName>
        <fullName evidence="1">Cytidylate kinase family protein</fullName>
    </submittedName>
</protein>
<dbReference type="GO" id="GO:0016301">
    <property type="term" value="F:kinase activity"/>
    <property type="evidence" value="ECO:0007669"/>
    <property type="project" value="UniProtKB-KW"/>
</dbReference>
<keyword evidence="1" id="KW-0808">Transferase</keyword>
<dbReference type="InterPro" id="IPR027417">
    <property type="entry name" value="P-loop_NTPase"/>
</dbReference>
<reference evidence="1 2" key="1">
    <citation type="journal article" date="2021" name="bioRxiv">
        <title>Unraveling nitrogen, sulfur and carbon metabolic pathways and microbial community transcriptional responses to substrate deprivation and toxicity stresses in a bioreactor mimicking anoxic brackish coastal sediment conditions.</title>
        <authorList>
            <person name="Martins P.D."/>
            <person name="Echeveste M.J."/>
            <person name="Arshad A."/>
            <person name="Kurth J."/>
            <person name="Ouboter H."/>
            <person name="Jetten M.S.M."/>
            <person name="Welte C.U."/>
        </authorList>
    </citation>
    <scope>NUCLEOTIDE SEQUENCE [LARGE SCALE GENOMIC DNA]</scope>
    <source>
        <strain evidence="1">MAG_38</strain>
    </source>
</reference>
<evidence type="ECO:0000313" key="1">
    <source>
        <dbReference type="EMBL" id="MBZ0158744.1"/>
    </source>
</evidence>
<accession>A0AAJ1ERV3</accession>
<dbReference type="EMBL" id="JAIOIU010000016">
    <property type="protein sequence ID" value="MBZ0158744.1"/>
    <property type="molecule type" value="Genomic_DNA"/>
</dbReference>
<sequence>MAIITISRQIGSGGDEIAARLAKELRFTLVDHTLLVELLKAQGLSKSDVEALDEAEFGEARQDPEQDRVYVDLLPTLITDLAAEKNLVVLGRGGQCIFRGFPGALHVRVVANAKERARRLMGQRGIEAHSAVRLIEESDEARRRFIQYHYGEDIDAVAHYDLVINADRLNVEVVTRLIQLAAEMADLMGKGQEIGRWLETARPFPFAHPSEEEFAKVLDFYQIRWEYEPRTFPLAWDEAGNAAEAFSPDFYLVDFDLFIELTTLKQSLVTEKNRKIRRFRELYPEVALKVFYGRDYRSLLAKYGLAKRGSSK</sequence>
<comment type="caution">
    <text evidence="1">The sequence shown here is derived from an EMBL/GenBank/DDBJ whole genome shotgun (WGS) entry which is preliminary data.</text>
</comment>
<dbReference type="SUPFAM" id="SSF52540">
    <property type="entry name" value="P-loop containing nucleoside triphosphate hydrolases"/>
    <property type="match status" value="1"/>
</dbReference>
<dbReference type="AlphaFoldDB" id="A0AAJ1ERV3"/>
<dbReference type="Proteomes" id="UP001197609">
    <property type="component" value="Unassembled WGS sequence"/>
</dbReference>